<dbReference type="InterPro" id="IPR042088">
    <property type="entry name" value="OligoPept_F_C"/>
</dbReference>
<keyword evidence="3 6" id="KW-0378">Hydrolase</keyword>
<dbReference type="GO" id="GO:0006508">
    <property type="term" value="P:proteolysis"/>
    <property type="evidence" value="ECO:0007669"/>
    <property type="project" value="UniProtKB-KW"/>
</dbReference>
<dbReference type="PANTHER" id="PTHR34217">
    <property type="entry name" value="METAL-DEPENDENT CARBOXYPEPTIDASE"/>
    <property type="match status" value="1"/>
</dbReference>
<reference evidence="10" key="1">
    <citation type="submission" date="2016-10" db="EMBL/GenBank/DDBJ databases">
        <authorList>
            <person name="Varghese N."/>
            <person name="Submissions S."/>
        </authorList>
    </citation>
    <scope>NUCLEOTIDE SEQUENCE [LARGE SCALE GENOMIC DNA]</scope>
    <source>
        <strain evidence="10">XBD1002</strain>
    </source>
</reference>
<comment type="similarity">
    <text evidence="6">Belongs to the peptidase M3 family.</text>
</comment>
<keyword evidence="1 6" id="KW-0645">Protease</keyword>
<evidence type="ECO:0000256" key="4">
    <source>
        <dbReference type="ARBA" id="ARBA00022833"/>
    </source>
</evidence>
<keyword evidence="10" id="KW-1185">Reference proteome</keyword>
<gene>
    <name evidence="9" type="ORF">SAMN04487775_101200</name>
</gene>
<keyword evidence="4 6" id="KW-0862">Zinc</keyword>
<evidence type="ECO:0000259" key="8">
    <source>
        <dbReference type="Pfam" id="PF08439"/>
    </source>
</evidence>
<dbReference type="OrthoDB" id="9769691at2"/>
<name>A0A1I3HZV7_9SPIR</name>
<evidence type="ECO:0000259" key="7">
    <source>
        <dbReference type="Pfam" id="PF01432"/>
    </source>
</evidence>
<keyword evidence="2 6" id="KW-0479">Metal-binding</keyword>
<dbReference type="GO" id="GO:0046872">
    <property type="term" value="F:metal ion binding"/>
    <property type="evidence" value="ECO:0007669"/>
    <property type="project" value="UniProtKB-UniRule"/>
</dbReference>
<dbReference type="InterPro" id="IPR013647">
    <property type="entry name" value="OligopepF_N_dom"/>
</dbReference>
<dbReference type="InterPro" id="IPR034006">
    <property type="entry name" value="M3B_PepF_2"/>
</dbReference>
<protein>
    <submittedName>
        <fullName evidence="9">Oligoendopeptidase, pepF/M3 family</fullName>
    </submittedName>
</protein>
<dbReference type="Gene3D" id="1.10.1370.20">
    <property type="entry name" value="Oligoendopeptidase f, C-terminal domain"/>
    <property type="match status" value="1"/>
</dbReference>
<sequence length="629" mass="70676">MSETKIPRWNLDSIFPSIKTDEYKKALADYSASMDDFEKLLTEAAACKDGSAPANFDFGKWLAACLEQRNKIAASSQTLGAYAYIIYSVDTTNTEYLNNLSKIEEMGLRVDQLELKFKAALVSHKEELPDFYKAHPEYEEYKFLIQEAIDETSHQMSAEEENLAGELQRTGGDAWARLQEQIISTAKDAETGKTFNELRNAAWCDDPQLRKESHLKEVALLKQNEVAIAAALNNLKGETVALNKRRNWNEGIDRALASSRMSRATLDALIGAIEESLPMWRRYFIAKAKYLRAHNLTASETAGTSGKDEGLAFYDLFAPMAAKGQEAPNSSASSAPAASDSLLSKKWSFDEARDYIVERYNSFSPDMGAFAKQAFDSGWIDAEVREGKVGGAYDEDFPKGHQSRILSNFSGEFGDLITLAHELGHAYHFSCLKGKPAVFFRYPMTLAETASTFAETIVKKDIISKCSDADLLQILDIDLQDASQVLVDILSRFYFERSVFEKRSQGELSASDFCDLMRDAQEKSYGCGLSSERHEYMWAVKSHYYSTDLDFYNFPYAFGQLFAAGLYSRYKKEGPAFVKIYADLLSHTGSMSCEDLCKQAGFDITTRDFWRDGIHMYAAEVEKFVKLAE</sequence>
<dbReference type="GO" id="GO:0004181">
    <property type="term" value="F:metallocarboxypeptidase activity"/>
    <property type="evidence" value="ECO:0007669"/>
    <property type="project" value="InterPro"/>
</dbReference>
<feature type="domain" description="Peptidase M3A/M3B catalytic" evidence="7">
    <location>
        <begin position="204"/>
        <end position="613"/>
    </location>
</feature>
<dbReference type="GO" id="GO:0004222">
    <property type="term" value="F:metalloendopeptidase activity"/>
    <property type="evidence" value="ECO:0007669"/>
    <property type="project" value="InterPro"/>
</dbReference>
<dbReference type="EMBL" id="FORI01000001">
    <property type="protein sequence ID" value="SFI41109.1"/>
    <property type="molecule type" value="Genomic_DNA"/>
</dbReference>
<evidence type="ECO:0000313" key="10">
    <source>
        <dbReference type="Proteomes" id="UP000182737"/>
    </source>
</evidence>
<keyword evidence="5 6" id="KW-0482">Metalloprotease</keyword>
<evidence type="ECO:0000256" key="3">
    <source>
        <dbReference type="ARBA" id="ARBA00022801"/>
    </source>
</evidence>
<dbReference type="InterPro" id="IPR001333">
    <property type="entry name" value="Peptidase_M32_Taq"/>
</dbReference>
<dbReference type="Proteomes" id="UP000182737">
    <property type="component" value="Unassembled WGS sequence"/>
</dbReference>
<comment type="cofactor">
    <cofactor evidence="6">
        <name>Zn(2+)</name>
        <dbReference type="ChEBI" id="CHEBI:29105"/>
    </cofactor>
    <text evidence="6">Binds 1 zinc ion.</text>
</comment>
<dbReference type="Gene3D" id="1.20.140.70">
    <property type="entry name" value="Oligopeptidase f, N-terminal domain"/>
    <property type="match status" value="1"/>
</dbReference>
<dbReference type="Pfam" id="PF08439">
    <property type="entry name" value="Peptidase_M3_N"/>
    <property type="match status" value="1"/>
</dbReference>
<dbReference type="RefSeq" id="WP_074929814.1">
    <property type="nucleotide sequence ID" value="NZ_FORI01000001.1"/>
</dbReference>
<evidence type="ECO:0000313" key="9">
    <source>
        <dbReference type="EMBL" id="SFI41109.1"/>
    </source>
</evidence>
<accession>A0A1I3HZV7</accession>
<dbReference type="Pfam" id="PF01432">
    <property type="entry name" value="Peptidase_M3"/>
    <property type="match status" value="1"/>
</dbReference>
<evidence type="ECO:0000256" key="6">
    <source>
        <dbReference type="RuleBase" id="RU003435"/>
    </source>
</evidence>
<dbReference type="CDD" id="cd09607">
    <property type="entry name" value="M3B_PepF"/>
    <property type="match status" value="1"/>
</dbReference>
<feature type="domain" description="Oligopeptidase F N-terminal" evidence="8">
    <location>
        <begin position="125"/>
        <end position="184"/>
    </location>
</feature>
<evidence type="ECO:0000256" key="1">
    <source>
        <dbReference type="ARBA" id="ARBA00022670"/>
    </source>
</evidence>
<dbReference type="InterPro" id="IPR001567">
    <property type="entry name" value="Pept_M3A_M3B_dom"/>
</dbReference>
<dbReference type="PANTHER" id="PTHR34217:SF1">
    <property type="entry name" value="CARBOXYPEPTIDASE 1"/>
    <property type="match status" value="1"/>
</dbReference>
<proteinExistence type="inferred from homology"/>
<organism evidence="9 10">
    <name type="scientific">Treponema bryantii</name>
    <dbReference type="NCBI Taxonomy" id="163"/>
    <lineage>
        <taxon>Bacteria</taxon>
        <taxon>Pseudomonadati</taxon>
        <taxon>Spirochaetota</taxon>
        <taxon>Spirochaetia</taxon>
        <taxon>Spirochaetales</taxon>
        <taxon>Treponemataceae</taxon>
        <taxon>Treponema</taxon>
    </lineage>
</organism>
<evidence type="ECO:0000256" key="2">
    <source>
        <dbReference type="ARBA" id="ARBA00022723"/>
    </source>
</evidence>
<evidence type="ECO:0000256" key="5">
    <source>
        <dbReference type="ARBA" id="ARBA00023049"/>
    </source>
</evidence>
<dbReference type="AlphaFoldDB" id="A0A1I3HZV7"/>
<dbReference type="SUPFAM" id="SSF55486">
    <property type="entry name" value="Metalloproteases ('zincins'), catalytic domain"/>
    <property type="match status" value="1"/>
</dbReference>